<comment type="caution">
    <text evidence="1">The sequence shown here is derived from an EMBL/GenBank/DDBJ whole genome shotgun (WGS) entry which is preliminary data.</text>
</comment>
<sequence length="129" mass="14926">MAPSCEWKIKGMPQNYKETDHDNYVCWFVAIKNTIRNIRQSQSNKVDKIERINSVQSVEGSRPQTFSIVRSKSVYKPSTSSNNTEVKPVKKLTKDDIISHIENIRSQIFDLNGTLQNLRLIINKVRFLS</sequence>
<accession>A0A0C2IZQ9</accession>
<dbReference type="EMBL" id="JWZT01005020">
    <property type="protein sequence ID" value="KII62297.1"/>
    <property type="molecule type" value="Genomic_DNA"/>
</dbReference>
<proteinExistence type="predicted"/>
<gene>
    <name evidence="1" type="ORF">RF11_07578</name>
</gene>
<dbReference type="AlphaFoldDB" id="A0A0C2IZQ9"/>
<dbReference type="Proteomes" id="UP000031668">
    <property type="component" value="Unassembled WGS sequence"/>
</dbReference>
<reference evidence="1 2" key="1">
    <citation type="journal article" date="2014" name="Genome Biol. Evol.">
        <title>The genome of the myxosporean Thelohanellus kitauei shows adaptations to nutrient acquisition within its fish host.</title>
        <authorList>
            <person name="Yang Y."/>
            <person name="Xiong J."/>
            <person name="Zhou Z."/>
            <person name="Huo F."/>
            <person name="Miao W."/>
            <person name="Ran C."/>
            <person name="Liu Y."/>
            <person name="Zhang J."/>
            <person name="Feng J."/>
            <person name="Wang M."/>
            <person name="Wang M."/>
            <person name="Wang L."/>
            <person name="Yao B."/>
        </authorList>
    </citation>
    <scope>NUCLEOTIDE SEQUENCE [LARGE SCALE GENOMIC DNA]</scope>
    <source>
        <strain evidence="1">Wuqing</strain>
    </source>
</reference>
<name>A0A0C2IZQ9_THEKT</name>
<evidence type="ECO:0000313" key="2">
    <source>
        <dbReference type="Proteomes" id="UP000031668"/>
    </source>
</evidence>
<protein>
    <submittedName>
        <fullName evidence="1">Uncharacterized protein</fullName>
    </submittedName>
</protein>
<keyword evidence="2" id="KW-1185">Reference proteome</keyword>
<evidence type="ECO:0000313" key="1">
    <source>
        <dbReference type="EMBL" id="KII62297.1"/>
    </source>
</evidence>
<organism evidence="1 2">
    <name type="scientific">Thelohanellus kitauei</name>
    <name type="common">Myxosporean</name>
    <dbReference type="NCBI Taxonomy" id="669202"/>
    <lineage>
        <taxon>Eukaryota</taxon>
        <taxon>Metazoa</taxon>
        <taxon>Cnidaria</taxon>
        <taxon>Myxozoa</taxon>
        <taxon>Myxosporea</taxon>
        <taxon>Bivalvulida</taxon>
        <taxon>Platysporina</taxon>
        <taxon>Myxobolidae</taxon>
        <taxon>Thelohanellus</taxon>
    </lineage>
</organism>